<gene>
    <name evidence="2" type="ORF">IE37_03356</name>
</gene>
<keyword evidence="1" id="KW-0812">Transmembrane</keyword>
<organism evidence="2 3">
    <name type="scientific">Ruminococcus flavefaciens</name>
    <dbReference type="NCBI Taxonomy" id="1265"/>
    <lineage>
        <taxon>Bacteria</taxon>
        <taxon>Bacillati</taxon>
        <taxon>Bacillota</taxon>
        <taxon>Clostridia</taxon>
        <taxon>Eubacteriales</taxon>
        <taxon>Oscillospiraceae</taxon>
        <taxon>Ruminococcus</taxon>
    </lineage>
</organism>
<evidence type="ECO:0000313" key="2">
    <source>
        <dbReference type="EMBL" id="PWJ09806.1"/>
    </source>
</evidence>
<accession>A0A315XU12</accession>
<keyword evidence="1" id="KW-1133">Transmembrane helix</keyword>
<dbReference type="RefSeq" id="WP_109728012.1">
    <property type="nucleotide sequence ID" value="NZ_CACVSX010000032.1"/>
</dbReference>
<name>A0A315XU12_RUMFL</name>
<sequence>MNYLLNIDEAIDRKFLVTKAMKGQADVGTIIHVMDAEQQGQAVIVYYRVTRYNEKFHDYQDYTAKFENLAAFCKWAQPDNFIARNYECFSLRDIQHYIKVKNKNFTSFCLPIILIAAIIIWVLALFLIKGVVGIIVGAFATLLVAFGALYLLKSMKKKEKMRLYRKVSAGWGVVFQ</sequence>
<proteinExistence type="predicted"/>
<keyword evidence="1" id="KW-0472">Membrane</keyword>
<feature type="transmembrane region" description="Helical" evidence="1">
    <location>
        <begin position="108"/>
        <end position="128"/>
    </location>
</feature>
<dbReference type="Proteomes" id="UP000245720">
    <property type="component" value="Unassembled WGS sequence"/>
</dbReference>
<evidence type="ECO:0000256" key="1">
    <source>
        <dbReference type="SAM" id="Phobius"/>
    </source>
</evidence>
<evidence type="ECO:0000313" key="3">
    <source>
        <dbReference type="Proteomes" id="UP000245720"/>
    </source>
</evidence>
<protein>
    <submittedName>
        <fullName evidence="2">Uncharacterized protein</fullName>
    </submittedName>
</protein>
<feature type="transmembrane region" description="Helical" evidence="1">
    <location>
        <begin position="134"/>
        <end position="152"/>
    </location>
</feature>
<dbReference type="EMBL" id="QGDI01000019">
    <property type="protein sequence ID" value="PWJ09806.1"/>
    <property type="molecule type" value="Genomic_DNA"/>
</dbReference>
<dbReference type="AlphaFoldDB" id="A0A315XU12"/>
<reference evidence="2 3" key="1">
    <citation type="submission" date="2018-05" db="EMBL/GenBank/DDBJ databases">
        <title>The Hungate 1000. A catalogue of reference genomes from the rumen microbiome.</title>
        <authorList>
            <person name="Kelly W."/>
        </authorList>
    </citation>
    <scope>NUCLEOTIDE SEQUENCE [LARGE SCALE GENOMIC DNA]</scope>
    <source>
        <strain evidence="2 3">SAb67</strain>
    </source>
</reference>
<dbReference type="OrthoDB" id="1821584at2"/>
<comment type="caution">
    <text evidence="2">The sequence shown here is derived from an EMBL/GenBank/DDBJ whole genome shotgun (WGS) entry which is preliminary data.</text>
</comment>